<dbReference type="PATRIC" id="fig|889306.3.peg.2123"/>
<accession>A0A0C2VP25</accession>
<dbReference type="Proteomes" id="UP000031938">
    <property type="component" value="Unassembled WGS sequence"/>
</dbReference>
<dbReference type="Gene3D" id="1.10.246.150">
    <property type="match status" value="1"/>
</dbReference>
<name>A0A0C2VP25_9BACL</name>
<dbReference type="CDD" id="cd08055">
    <property type="entry name" value="gp15"/>
    <property type="match status" value="1"/>
</dbReference>
<dbReference type="InterPro" id="IPR021146">
    <property type="entry name" value="Phage_gp6-like_head-tail"/>
</dbReference>
<dbReference type="Pfam" id="PF05135">
    <property type="entry name" value="Phage_connect_1"/>
    <property type="match status" value="1"/>
</dbReference>
<sequence>MTIEEIKAMIGLTGTTQHDTYLDIMVPMLVERAKEYCNNAFLDDMGVEKLPAGVKVFVAKGCQFNMNKSGLKSRSMGTVSYSYETDFPISYYKEIQTYRKVRFKG</sequence>
<organism evidence="1 2">
    <name type="scientific">Jeotgalibacillus soli</name>
    <dbReference type="NCBI Taxonomy" id="889306"/>
    <lineage>
        <taxon>Bacteria</taxon>
        <taxon>Bacillati</taxon>
        <taxon>Bacillota</taxon>
        <taxon>Bacilli</taxon>
        <taxon>Bacillales</taxon>
        <taxon>Caryophanaceae</taxon>
        <taxon>Jeotgalibacillus</taxon>
    </lineage>
</organism>
<protein>
    <submittedName>
        <fullName evidence="1">Uncharacterized protein</fullName>
    </submittedName>
</protein>
<keyword evidence="2" id="KW-1185">Reference proteome</keyword>
<dbReference type="OrthoDB" id="2408702at2"/>
<proteinExistence type="predicted"/>
<gene>
    <name evidence="1" type="ORF">KP78_21070</name>
</gene>
<evidence type="ECO:0000313" key="2">
    <source>
        <dbReference type="Proteomes" id="UP000031938"/>
    </source>
</evidence>
<dbReference type="EMBL" id="JXRP01000017">
    <property type="protein sequence ID" value="KIL45758.1"/>
    <property type="molecule type" value="Genomic_DNA"/>
</dbReference>
<comment type="caution">
    <text evidence="1">The sequence shown here is derived from an EMBL/GenBank/DDBJ whole genome shotgun (WGS) entry which is preliminary data.</text>
</comment>
<dbReference type="STRING" id="889306.KP78_21070"/>
<dbReference type="InterPro" id="IPR053746">
    <property type="entry name" value="Viral_HT_Connector_Assembly"/>
</dbReference>
<evidence type="ECO:0000313" key="1">
    <source>
        <dbReference type="EMBL" id="KIL45758.1"/>
    </source>
</evidence>
<dbReference type="AlphaFoldDB" id="A0A0C2VP25"/>
<reference evidence="1 2" key="1">
    <citation type="submission" date="2015-01" db="EMBL/GenBank/DDBJ databases">
        <title>Genome sequencing of Jeotgalibacillus soli.</title>
        <authorList>
            <person name="Goh K.M."/>
            <person name="Chan K.-G."/>
            <person name="Yaakop A.S."/>
            <person name="Ee R."/>
            <person name="Gan H.M."/>
            <person name="Chan C.S."/>
        </authorList>
    </citation>
    <scope>NUCLEOTIDE SEQUENCE [LARGE SCALE GENOMIC DNA]</scope>
    <source>
        <strain evidence="1 2">P9</strain>
    </source>
</reference>
<dbReference type="RefSeq" id="WP_041088497.1">
    <property type="nucleotide sequence ID" value="NZ_JXRP01000017.1"/>
</dbReference>